<dbReference type="Gene3D" id="1.10.472.10">
    <property type="entry name" value="Cyclin-like"/>
    <property type="match status" value="1"/>
</dbReference>
<reference evidence="1 2" key="1">
    <citation type="submission" date="2014-04" db="EMBL/GenBank/DDBJ databases">
        <authorList>
            <consortium name="DOE Joint Genome Institute"/>
            <person name="Kuo A."/>
            <person name="Kohler A."/>
            <person name="Nagy L.G."/>
            <person name="Floudas D."/>
            <person name="Copeland A."/>
            <person name="Barry K.W."/>
            <person name="Cichocki N."/>
            <person name="Veneault-Fourrey C."/>
            <person name="LaButti K."/>
            <person name="Lindquist E.A."/>
            <person name="Lipzen A."/>
            <person name="Lundell T."/>
            <person name="Morin E."/>
            <person name="Murat C."/>
            <person name="Sun H."/>
            <person name="Tunlid A."/>
            <person name="Henrissat B."/>
            <person name="Grigoriev I.V."/>
            <person name="Hibbett D.S."/>
            <person name="Martin F."/>
            <person name="Nordberg H.P."/>
            <person name="Cantor M.N."/>
            <person name="Hua S.X."/>
        </authorList>
    </citation>
    <scope>NUCLEOTIDE SEQUENCE [LARGE SCALE GENOMIC DNA]</scope>
    <source>
        <strain evidence="1 2">LaAM-08-1</strain>
    </source>
</reference>
<dbReference type="OrthoDB" id="3091725at2759"/>
<reference evidence="2" key="2">
    <citation type="submission" date="2015-01" db="EMBL/GenBank/DDBJ databases">
        <title>Evolutionary Origins and Diversification of the Mycorrhizal Mutualists.</title>
        <authorList>
            <consortium name="DOE Joint Genome Institute"/>
            <consortium name="Mycorrhizal Genomics Consortium"/>
            <person name="Kohler A."/>
            <person name="Kuo A."/>
            <person name="Nagy L.G."/>
            <person name="Floudas D."/>
            <person name="Copeland A."/>
            <person name="Barry K.W."/>
            <person name="Cichocki N."/>
            <person name="Veneault-Fourrey C."/>
            <person name="LaButti K."/>
            <person name="Lindquist E.A."/>
            <person name="Lipzen A."/>
            <person name="Lundell T."/>
            <person name="Morin E."/>
            <person name="Murat C."/>
            <person name="Riley R."/>
            <person name="Ohm R."/>
            <person name="Sun H."/>
            <person name="Tunlid A."/>
            <person name="Henrissat B."/>
            <person name="Grigoriev I.V."/>
            <person name="Hibbett D.S."/>
            <person name="Martin F."/>
        </authorList>
    </citation>
    <scope>NUCLEOTIDE SEQUENCE [LARGE SCALE GENOMIC DNA]</scope>
    <source>
        <strain evidence="2">LaAM-08-1</strain>
    </source>
</reference>
<evidence type="ECO:0000313" key="2">
    <source>
        <dbReference type="Proteomes" id="UP000054477"/>
    </source>
</evidence>
<dbReference type="EMBL" id="KN838768">
    <property type="protein sequence ID" value="KIJ95069.1"/>
    <property type="molecule type" value="Genomic_DNA"/>
</dbReference>
<protein>
    <recommendedName>
        <fullName evidence="3">Cyclin N-terminal domain-containing protein</fullName>
    </recommendedName>
</protein>
<gene>
    <name evidence="1" type="ORF">K443DRAFT_339408</name>
</gene>
<accession>A0A0C9WJP8</accession>
<evidence type="ECO:0008006" key="3">
    <source>
        <dbReference type="Google" id="ProtNLM"/>
    </source>
</evidence>
<dbReference type="CDD" id="cd20557">
    <property type="entry name" value="CYCLIN_ScPCL1-like"/>
    <property type="match status" value="1"/>
</dbReference>
<organism evidence="1 2">
    <name type="scientific">Laccaria amethystina LaAM-08-1</name>
    <dbReference type="NCBI Taxonomy" id="1095629"/>
    <lineage>
        <taxon>Eukaryota</taxon>
        <taxon>Fungi</taxon>
        <taxon>Dikarya</taxon>
        <taxon>Basidiomycota</taxon>
        <taxon>Agaricomycotina</taxon>
        <taxon>Agaricomycetes</taxon>
        <taxon>Agaricomycetidae</taxon>
        <taxon>Agaricales</taxon>
        <taxon>Agaricineae</taxon>
        <taxon>Hydnangiaceae</taxon>
        <taxon>Laccaria</taxon>
    </lineage>
</organism>
<dbReference type="HOGENOM" id="CLU_924579_0_0_1"/>
<dbReference type="AlphaFoldDB" id="A0A0C9WJP8"/>
<evidence type="ECO:0000313" key="1">
    <source>
        <dbReference type="EMBL" id="KIJ95069.1"/>
    </source>
</evidence>
<dbReference type="STRING" id="1095629.A0A0C9WJP8"/>
<dbReference type="Proteomes" id="UP000054477">
    <property type="component" value="Unassembled WGS sequence"/>
</dbReference>
<sequence length="310" mass="34255">MTILTWRHPILFIGGPLVASKYHTTALLTDRKYDILAALPIWRLAISTSYNVSMGTRSSLFTITPSTHSPALLDSHSPHSSLHTHLQLERTPRRSSVGQYDTFFGLDDVVASFSDYLVDVFGCPSKLESPGTLKTEPRLQHFIAEVVYSADLPISVASAALILLKRLRAHIPKLTKPSGLSGHRLFLAAFIIAAREQSLCYGDSQKGDKIFSASYWSKISMFSTREIDELTSQFFDRLEGNVTVFPSRAVTLEQTGRPFVIKSYWSVAHSASGGNVQDKLRGSMLSGGPPKRNRSIKAVITSFFLSRCSS</sequence>
<proteinExistence type="predicted"/>
<keyword evidence="2" id="KW-1185">Reference proteome</keyword>
<name>A0A0C9WJP8_9AGAR</name>